<dbReference type="EMBL" id="KN825260">
    <property type="protein sequence ID" value="KIK92621.1"/>
    <property type="molecule type" value="Genomic_DNA"/>
</dbReference>
<dbReference type="AlphaFoldDB" id="A0A0D0DUD7"/>
<dbReference type="Proteomes" id="UP000054538">
    <property type="component" value="Unassembled WGS sequence"/>
</dbReference>
<reference evidence="1 2" key="1">
    <citation type="submission" date="2014-04" db="EMBL/GenBank/DDBJ databases">
        <authorList>
            <consortium name="DOE Joint Genome Institute"/>
            <person name="Kuo A."/>
            <person name="Kohler A."/>
            <person name="Jargeat P."/>
            <person name="Nagy L.G."/>
            <person name="Floudas D."/>
            <person name="Copeland A."/>
            <person name="Barry K.W."/>
            <person name="Cichocki N."/>
            <person name="Veneault-Fourrey C."/>
            <person name="LaButti K."/>
            <person name="Lindquist E.A."/>
            <person name="Lipzen A."/>
            <person name="Lundell T."/>
            <person name="Morin E."/>
            <person name="Murat C."/>
            <person name="Sun H."/>
            <person name="Tunlid A."/>
            <person name="Henrissat B."/>
            <person name="Grigoriev I.V."/>
            <person name="Hibbett D.S."/>
            <person name="Martin F."/>
            <person name="Nordberg H.P."/>
            <person name="Cantor M.N."/>
            <person name="Hua S.X."/>
        </authorList>
    </citation>
    <scope>NUCLEOTIDE SEQUENCE [LARGE SCALE GENOMIC DNA]</scope>
    <source>
        <strain evidence="1 2">Ve08.2h10</strain>
    </source>
</reference>
<reference evidence="2" key="2">
    <citation type="submission" date="2015-01" db="EMBL/GenBank/DDBJ databases">
        <title>Evolutionary Origins and Diversification of the Mycorrhizal Mutualists.</title>
        <authorList>
            <consortium name="DOE Joint Genome Institute"/>
            <consortium name="Mycorrhizal Genomics Consortium"/>
            <person name="Kohler A."/>
            <person name="Kuo A."/>
            <person name="Nagy L.G."/>
            <person name="Floudas D."/>
            <person name="Copeland A."/>
            <person name="Barry K.W."/>
            <person name="Cichocki N."/>
            <person name="Veneault-Fourrey C."/>
            <person name="LaButti K."/>
            <person name="Lindquist E.A."/>
            <person name="Lipzen A."/>
            <person name="Lundell T."/>
            <person name="Morin E."/>
            <person name="Murat C."/>
            <person name="Riley R."/>
            <person name="Ohm R."/>
            <person name="Sun H."/>
            <person name="Tunlid A."/>
            <person name="Henrissat B."/>
            <person name="Grigoriev I.V."/>
            <person name="Hibbett D.S."/>
            <person name="Martin F."/>
        </authorList>
    </citation>
    <scope>NUCLEOTIDE SEQUENCE [LARGE SCALE GENOMIC DNA]</scope>
    <source>
        <strain evidence="2">Ve08.2h10</strain>
    </source>
</reference>
<gene>
    <name evidence="1" type="ORF">PAXRUDRAFT_562788</name>
</gene>
<proteinExistence type="predicted"/>
<keyword evidence="2" id="KW-1185">Reference proteome</keyword>
<evidence type="ECO:0000313" key="1">
    <source>
        <dbReference type="EMBL" id="KIK92621.1"/>
    </source>
</evidence>
<protein>
    <submittedName>
        <fullName evidence="1">Uncharacterized protein</fullName>
    </submittedName>
</protein>
<dbReference type="InParanoid" id="A0A0D0DUD7"/>
<organism evidence="1 2">
    <name type="scientific">Paxillus rubicundulus Ve08.2h10</name>
    <dbReference type="NCBI Taxonomy" id="930991"/>
    <lineage>
        <taxon>Eukaryota</taxon>
        <taxon>Fungi</taxon>
        <taxon>Dikarya</taxon>
        <taxon>Basidiomycota</taxon>
        <taxon>Agaricomycotina</taxon>
        <taxon>Agaricomycetes</taxon>
        <taxon>Agaricomycetidae</taxon>
        <taxon>Boletales</taxon>
        <taxon>Paxilineae</taxon>
        <taxon>Paxillaceae</taxon>
        <taxon>Paxillus</taxon>
    </lineage>
</organism>
<evidence type="ECO:0000313" key="2">
    <source>
        <dbReference type="Proteomes" id="UP000054538"/>
    </source>
</evidence>
<accession>A0A0D0DUD7</accession>
<name>A0A0D0DUD7_9AGAM</name>
<dbReference type="HOGENOM" id="CLU_2386847_0_0_1"/>
<sequence>MLIQPVKTENEHINISDLLLGTLRGYRTFAFPEEVSNISHDPHLSLDSADEWVTMGVSCYINSGRRHPNVPWTSQGPFLSLIHQWAFSKLSMNW</sequence>